<dbReference type="EMBL" id="JACJHZ010000025">
    <property type="protein sequence ID" value="MBA9022708.1"/>
    <property type="molecule type" value="Genomic_DNA"/>
</dbReference>
<reference evidence="1 2" key="1">
    <citation type="submission" date="2020-08" db="EMBL/GenBank/DDBJ databases">
        <title>Genomic Encyclopedia of Type Strains, Phase IV (KMG-IV): sequencing the most valuable type-strain genomes for metagenomic binning, comparative biology and taxonomic classification.</title>
        <authorList>
            <person name="Goeker M."/>
        </authorList>
    </citation>
    <scope>NUCLEOTIDE SEQUENCE [LARGE SCALE GENOMIC DNA]</scope>
    <source>
        <strain evidence="1 2">DSM 17455</strain>
    </source>
</reference>
<sequence>MQRVAERVEDIPIKHTTIAGQFVAQDESAVGTTCSSDLADGVVAEAEEQMSSAICRWPLVAVRAPTWATLRPGRPAAGRARGCPR</sequence>
<evidence type="ECO:0000313" key="1">
    <source>
        <dbReference type="EMBL" id="MBA9022708.1"/>
    </source>
</evidence>
<name>A0ABR6CDL8_9HYPH</name>
<proteinExistence type="predicted"/>
<accession>A0ABR6CDL8</accession>
<dbReference type="Proteomes" id="UP000587524">
    <property type="component" value="Unassembled WGS sequence"/>
</dbReference>
<comment type="caution">
    <text evidence="1">The sequence shown here is derived from an EMBL/GenBank/DDBJ whole genome shotgun (WGS) entry which is preliminary data.</text>
</comment>
<keyword evidence="2" id="KW-1185">Reference proteome</keyword>
<gene>
    <name evidence="1" type="ORF">HNQ97_004724</name>
</gene>
<protein>
    <submittedName>
        <fullName evidence="1">Uncharacterized protein</fullName>
    </submittedName>
</protein>
<organism evidence="1 2">
    <name type="scientific">Aminobacter ciceronei</name>
    <dbReference type="NCBI Taxonomy" id="150723"/>
    <lineage>
        <taxon>Bacteria</taxon>
        <taxon>Pseudomonadati</taxon>
        <taxon>Pseudomonadota</taxon>
        <taxon>Alphaproteobacteria</taxon>
        <taxon>Hyphomicrobiales</taxon>
        <taxon>Phyllobacteriaceae</taxon>
        <taxon>Aminobacter</taxon>
    </lineage>
</organism>
<evidence type="ECO:0000313" key="2">
    <source>
        <dbReference type="Proteomes" id="UP000587524"/>
    </source>
</evidence>